<dbReference type="GeneID" id="36407447"/>
<dbReference type="AlphaFoldDB" id="A0A0P1AMD3"/>
<dbReference type="RefSeq" id="XP_024578456.1">
    <property type="nucleotide sequence ID" value="XM_024727929.1"/>
</dbReference>
<protein>
    <submittedName>
        <fullName evidence="2">Uncharacterized protein</fullName>
    </submittedName>
</protein>
<name>A0A0P1AMD3_PLAHL</name>
<sequence>MNISSKSGADKSPDWNGDAELSNGQLKHERSIIGIDALGGAWRKLATSDLLWEPLLFTPWEKYPLLMLLGLERDPMRQRVDVPAILVYMVYQRLKNFVAVHRMKLNDPTKVIEATPRDDGIMLDLLVTLKKKTCIGAKFQAQPEFSVQLFSIKRDFTTSVVRAEDQDSSRMALEMHQCKVKQSRYMASMVLVQPKTFPAL</sequence>
<proteinExistence type="predicted"/>
<accession>A0A0P1AMD3</accession>
<evidence type="ECO:0000256" key="1">
    <source>
        <dbReference type="SAM" id="MobiDB-lite"/>
    </source>
</evidence>
<dbReference type="EMBL" id="CCYD01000610">
    <property type="protein sequence ID" value="CEG42087.1"/>
    <property type="molecule type" value="Genomic_DNA"/>
</dbReference>
<evidence type="ECO:0000313" key="2">
    <source>
        <dbReference type="EMBL" id="CEG42087.1"/>
    </source>
</evidence>
<dbReference type="OrthoDB" id="2095648at2759"/>
<evidence type="ECO:0000313" key="3">
    <source>
        <dbReference type="Proteomes" id="UP000054928"/>
    </source>
</evidence>
<feature type="region of interest" description="Disordered" evidence="1">
    <location>
        <begin position="1"/>
        <end position="20"/>
    </location>
</feature>
<reference evidence="3" key="1">
    <citation type="submission" date="2014-09" db="EMBL/GenBank/DDBJ databases">
        <authorList>
            <person name="Sharma Rahul"/>
            <person name="Thines Marco"/>
        </authorList>
    </citation>
    <scope>NUCLEOTIDE SEQUENCE [LARGE SCALE GENOMIC DNA]</scope>
</reference>
<dbReference type="Proteomes" id="UP000054928">
    <property type="component" value="Unassembled WGS sequence"/>
</dbReference>
<keyword evidence="3" id="KW-1185">Reference proteome</keyword>
<organism evidence="2 3">
    <name type="scientific">Plasmopara halstedii</name>
    <name type="common">Downy mildew of sunflower</name>
    <dbReference type="NCBI Taxonomy" id="4781"/>
    <lineage>
        <taxon>Eukaryota</taxon>
        <taxon>Sar</taxon>
        <taxon>Stramenopiles</taxon>
        <taxon>Oomycota</taxon>
        <taxon>Peronosporomycetes</taxon>
        <taxon>Peronosporales</taxon>
        <taxon>Peronosporaceae</taxon>
        <taxon>Plasmopara</taxon>
    </lineage>
</organism>